<feature type="compositionally biased region" description="Basic residues" evidence="3">
    <location>
        <begin position="354"/>
        <end position="363"/>
    </location>
</feature>
<protein>
    <recommendedName>
        <fullName evidence="8">Polymerase nucleotidyl transferase domain-containing protein</fullName>
    </recommendedName>
</protein>
<dbReference type="Gene3D" id="1.10.1410.10">
    <property type="match status" value="1"/>
</dbReference>
<dbReference type="Pfam" id="PF22600">
    <property type="entry name" value="MTPAP-like_central"/>
    <property type="match status" value="1"/>
</dbReference>
<reference evidence="6 7" key="1">
    <citation type="journal article" date="2024" name="Plant J.">
        <title>Genome sequences and population genomics reveal climatic adaptation and genomic divergence between two closely related sweetgum species.</title>
        <authorList>
            <person name="Xu W.Q."/>
            <person name="Ren C.Q."/>
            <person name="Zhang X.Y."/>
            <person name="Comes H.P."/>
            <person name="Liu X.H."/>
            <person name="Li Y.G."/>
            <person name="Kettle C.J."/>
            <person name="Jalonen R."/>
            <person name="Gaisberger H."/>
            <person name="Ma Y.Z."/>
            <person name="Qiu Y.X."/>
        </authorList>
    </citation>
    <scope>NUCLEOTIDE SEQUENCE [LARGE SCALE GENOMIC DNA]</scope>
    <source>
        <strain evidence="6">Hangzhou</strain>
    </source>
</reference>
<dbReference type="SUPFAM" id="SSF81301">
    <property type="entry name" value="Nucleotidyltransferase"/>
    <property type="match status" value="1"/>
</dbReference>
<feature type="region of interest" description="Disordered" evidence="3">
    <location>
        <begin position="474"/>
        <end position="526"/>
    </location>
</feature>
<dbReference type="GO" id="GO:0043634">
    <property type="term" value="P:polyadenylation-dependent ncRNA catabolic process"/>
    <property type="evidence" value="ECO:0007669"/>
    <property type="project" value="TreeGrafter"/>
</dbReference>
<sequence>MSVRKAMGSSSSSPISPRLTARASLASAFESLVGFYQELASQTSRSGGFTSRTRLFEAKEGERVEECSCSANCLDSVTVCEEFVENVDRFVEAMDKVSNGGFLRGEEGGVSSDWVELEWLKAKGYYSIESFVANRLEVALRLAWLNCNNGRKRGVKLKEKASEAGVAANVFWRKKGCVDWWGNLDAAIRRKVLFAVLGKAAKALIDEILKGANNASEDEMWLLSAGVEQPLRYKYTKLCRRTIPVPSVDAEFGSSIMPASFSGKPTPFANVFNSLFVLRDIFTIVLVCQHSEYDKEKLFFSSLGSVSTILDCILRKLRGLLMVVSLDYTKLELLGEGNLKPPPNKCKQKVGAGSRRKKGRPRNMKTINPVPSSGGDDFTLDEPLKDHGCGLAHTAKADNKKSDRKAGILQEKDFRREASLSAEHAQGLVDGKVRTAARKSRKERNKNKNYSLYDPVEVRNFEMIVAKPFSPSVISQGESAKSNQTSDNSNVQNGPSDNLSVSDKLVPKLSPYSSTNGHTSKEEVAQSVSSDFIVGSTDDSCHTGRGFCQHPNSVTENHTTPSKLETLNCTIDCNVTPPVLPVRELDSVFSNGDFNFRNSGHLSENDSNSVTKAIDLKEKTILVKEQECENFCDTGPSSSSECPSNEWPSVAPVHFSMVDSHLPAATDRLHLDVGRNWHNHFHQSFVPTMHQARNPAIDGGCSRIVSRPLPMSLDWPPVVRGANGLVPSMACNHDSRYISRRQSSFQPALTTRNVQINATTIEDERKYSADFIELSDLTNLREVADECDGHWISEEELEVHAVSGMDYNQYFGGGVMYWNPSDHPGSAFSRPPSLSSDDSSWAWHEADMKSAVDDMVAFSSSYSTNGLASPTAAPFCSPFDPLGPGHGYVMPGNEITGKVMHSSSAMTDAVAEETSSGSLSNLSVDVEGKTCDSLPYPILRPIIIPSMPRDRSRSEFKRSHKSPCVPPTRREQPRIKRPPSPVVLCVPRAPRPPPPSPVCDSRKHRGFPTVRSGSSSPRNWGMRGWYHDGTNFEETCVCMDGTEVFWPPWRNNSLSARPMIQPLPGALLQDHLIAITQLARDQDHPDVAFPLQPPESLNCTTRNMSLTLMHSHLHDEIDSFCKQVAAENMIRKPYINWAVKRVTRSLQVLWPRSRTNIFGSNATGLSLPSSDVDLVVSLPPVRNLEPIKEAGILEGRNGIKETCLQHAARYLANQEWVKNDSLKTVENTAIPIIMLVVEVPHDIITSGTSNVHIPKEEPTRISCEQGNHVPMDMVGLENSASPKCSQINFDNGKDSKSVRLDISFKSPSHTGLQTTELVKELTVQFPAATPLALVLKQFLADRSLDQSYSGGLSSYCLVLLIARFLQHEHHLGRSINQNFGSLLMDFLYFFGNVFDPRQMRISVQGSGVYMKRERGSSIDPIHIDDPLFPTNNVGRNCFRIHQCIKAFSDAYSILEEELTCLSNNGDSTRRPPYMLLPKIIPSIDFT</sequence>
<gene>
    <name evidence="6" type="ORF">L1049_018736</name>
</gene>
<evidence type="ECO:0000256" key="2">
    <source>
        <dbReference type="ARBA" id="ARBA00022842"/>
    </source>
</evidence>
<feature type="compositionally biased region" description="Polar residues" evidence="3">
    <location>
        <begin position="474"/>
        <end position="501"/>
    </location>
</feature>
<dbReference type="Gene3D" id="3.30.460.10">
    <property type="entry name" value="Beta Polymerase, domain 2"/>
    <property type="match status" value="1"/>
</dbReference>
<dbReference type="InterPro" id="IPR043519">
    <property type="entry name" value="NT_sf"/>
</dbReference>
<dbReference type="PANTHER" id="PTHR23092:SF48">
    <property type="entry name" value="NUCLEOTIDYLTRANSFERASE FAMILY PROTEIN"/>
    <property type="match status" value="1"/>
</dbReference>
<dbReference type="EMBL" id="JBBPBK010000012">
    <property type="protein sequence ID" value="KAK9273924.1"/>
    <property type="molecule type" value="Genomic_DNA"/>
</dbReference>
<dbReference type="Pfam" id="PF03828">
    <property type="entry name" value="PAP_assoc"/>
    <property type="match status" value="1"/>
</dbReference>
<dbReference type="PANTHER" id="PTHR23092">
    <property type="entry name" value="POLY(A) RNA POLYMERASE"/>
    <property type="match status" value="1"/>
</dbReference>
<evidence type="ECO:0000256" key="3">
    <source>
        <dbReference type="SAM" id="MobiDB-lite"/>
    </source>
</evidence>
<dbReference type="GO" id="GO:0046872">
    <property type="term" value="F:metal ion binding"/>
    <property type="evidence" value="ECO:0007669"/>
    <property type="project" value="UniProtKB-KW"/>
</dbReference>
<dbReference type="SUPFAM" id="SSF81631">
    <property type="entry name" value="PAP/OAS1 substrate-binding domain"/>
    <property type="match status" value="1"/>
</dbReference>
<comment type="caution">
    <text evidence="6">The sequence shown here is derived from an EMBL/GenBank/DDBJ whole genome shotgun (WGS) entry which is preliminary data.</text>
</comment>
<dbReference type="Proteomes" id="UP001415857">
    <property type="component" value="Unassembled WGS sequence"/>
</dbReference>
<dbReference type="GO" id="GO:1990817">
    <property type="term" value="F:poly(A) RNA polymerase activity"/>
    <property type="evidence" value="ECO:0007669"/>
    <property type="project" value="InterPro"/>
</dbReference>
<accession>A0AAP0WMM7</accession>
<dbReference type="GO" id="GO:0003729">
    <property type="term" value="F:mRNA binding"/>
    <property type="evidence" value="ECO:0007669"/>
    <property type="project" value="TreeGrafter"/>
</dbReference>
<feature type="region of interest" description="Disordered" evidence="3">
    <location>
        <begin position="949"/>
        <end position="1015"/>
    </location>
</feature>
<evidence type="ECO:0000313" key="6">
    <source>
        <dbReference type="EMBL" id="KAK9273924.1"/>
    </source>
</evidence>
<dbReference type="InterPro" id="IPR045862">
    <property type="entry name" value="Trf4-like"/>
</dbReference>
<evidence type="ECO:0000313" key="7">
    <source>
        <dbReference type="Proteomes" id="UP001415857"/>
    </source>
</evidence>
<feature type="region of interest" description="Disordered" evidence="3">
    <location>
        <begin position="342"/>
        <end position="379"/>
    </location>
</feature>
<keyword evidence="7" id="KW-1185">Reference proteome</keyword>
<keyword evidence="1" id="KW-0479">Metal-binding</keyword>
<evidence type="ECO:0000259" key="4">
    <source>
        <dbReference type="Pfam" id="PF03828"/>
    </source>
</evidence>
<proteinExistence type="predicted"/>
<evidence type="ECO:0008006" key="8">
    <source>
        <dbReference type="Google" id="ProtNLM"/>
    </source>
</evidence>
<name>A0AAP0WMM7_LIQFO</name>
<evidence type="ECO:0000256" key="1">
    <source>
        <dbReference type="ARBA" id="ARBA00022723"/>
    </source>
</evidence>
<organism evidence="6 7">
    <name type="scientific">Liquidambar formosana</name>
    <name type="common">Formosan gum</name>
    <dbReference type="NCBI Taxonomy" id="63359"/>
    <lineage>
        <taxon>Eukaryota</taxon>
        <taxon>Viridiplantae</taxon>
        <taxon>Streptophyta</taxon>
        <taxon>Embryophyta</taxon>
        <taxon>Tracheophyta</taxon>
        <taxon>Spermatophyta</taxon>
        <taxon>Magnoliopsida</taxon>
        <taxon>eudicotyledons</taxon>
        <taxon>Gunneridae</taxon>
        <taxon>Pentapetalae</taxon>
        <taxon>Saxifragales</taxon>
        <taxon>Altingiaceae</taxon>
        <taxon>Liquidambar</taxon>
    </lineage>
</organism>
<feature type="domain" description="Poly(A) RNA polymerase mitochondrial-like central palm" evidence="5">
    <location>
        <begin position="1138"/>
        <end position="1234"/>
    </location>
</feature>
<dbReference type="GO" id="GO:0031123">
    <property type="term" value="P:RNA 3'-end processing"/>
    <property type="evidence" value="ECO:0007669"/>
    <property type="project" value="TreeGrafter"/>
</dbReference>
<dbReference type="InterPro" id="IPR054708">
    <property type="entry name" value="MTPAP-like_central"/>
</dbReference>
<evidence type="ECO:0000259" key="5">
    <source>
        <dbReference type="Pfam" id="PF22600"/>
    </source>
</evidence>
<keyword evidence="2" id="KW-0460">Magnesium</keyword>
<feature type="domain" description="PAP-associated" evidence="4">
    <location>
        <begin position="1378"/>
        <end position="1431"/>
    </location>
</feature>
<dbReference type="GO" id="GO:0005730">
    <property type="term" value="C:nucleolus"/>
    <property type="evidence" value="ECO:0007669"/>
    <property type="project" value="TreeGrafter"/>
</dbReference>
<dbReference type="InterPro" id="IPR002058">
    <property type="entry name" value="PAP_assoc"/>
</dbReference>
<dbReference type="GO" id="GO:0031499">
    <property type="term" value="C:TRAMP complex"/>
    <property type="evidence" value="ECO:0007669"/>
    <property type="project" value="TreeGrafter"/>
</dbReference>